<evidence type="ECO:0000313" key="21">
    <source>
        <dbReference type="Proteomes" id="UP000286104"/>
    </source>
</evidence>
<evidence type="ECO:0000313" key="15">
    <source>
        <dbReference type="Proteomes" id="UP000261052"/>
    </source>
</evidence>
<evidence type="ECO:0000313" key="11">
    <source>
        <dbReference type="EMBL" id="RHL29971.1"/>
    </source>
</evidence>
<gene>
    <name evidence="12" type="ORF">DW001_12115</name>
    <name evidence="11" type="ORF">DW028_04955</name>
    <name evidence="10" type="ORF">DW038_11470</name>
    <name evidence="9" type="ORF">DW172_11225</name>
    <name evidence="8" type="ORF">DW775_00315</name>
    <name evidence="7" type="ORF">DW848_08685</name>
    <name evidence="6" type="ORF">DWW89_12230</name>
    <name evidence="5" type="ORF">DXB99_14125</name>
    <name evidence="4" type="ORF">DXC13_10150</name>
    <name evidence="3" type="ORF">DXD13_07455</name>
    <name evidence="2" type="ORF">G4312_03995</name>
    <name evidence="1" type="ORF">LIZ56_15705</name>
</gene>
<dbReference type="EMBL" id="QSHU01000010">
    <property type="protein sequence ID" value="RHC39075.1"/>
    <property type="molecule type" value="Genomic_DNA"/>
</dbReference>
<dbReference type="EMBL" id="JAAIMP010000004">
    <property type="protein sequence ID" value="NSC76458.1"/>
    <property type="molecule type" value="Genomic_DNA"/>
</dbReference>
<evidence type="ECO:0000313" key="16">
    <source>
        <dbReference type="Proteomes" id="UP000266698"/>
    </source>
</evidence>
<dbReference type="Proteomes" id="UP000285865">
    <property type="component" value="Unassembled WGS sequence"/>
</dbReference>
<name>A0A396FFT3_9FIRM</name>
<evidence type="ECO:0000313" key="18">
    <source>
        <dbReference type="Proteomes" id="UP000283765"/>
    </source>
</evidence>
<reference evidence="13 14" key="1">
    <citation type="submission" date="2018-08" db="EMBL/GenBank/DDBJ databases">
        <title>A genome reference for cultivated species of the human gut microbiota.</title>
        <authorList>
            <person name="Zou Y."/>
            <person name="Xue W."/>
            <person name="Luo G."/>
        </authorList>
    </citation>
    <scope>NUCLEOTIDE SEQUENCE [LARGE SCALE GENOMIC DNA]</scope>
    <source>
        <strain evidence="6 18">AF17-27</strain>
        <strain evidence="12 16">AF36-2BH</strain>
        <strain evidence="11 17">AF38-24</strain>
        <strain evidence="10 22">AF39-14AC</strain>
        <strain evidence="9 20">AM16-11</strain>
        <strain evidence="8 19">AM30-13AC</strain>
        <strain evidence="7 21">AM36-3AA</strain>
        <strain evidence="5 14">OM07-13</strain>
        <strain evidence="4 13">OM08-12AT</strain>
        <strain evidence="3 15">TF11-15AC</strain>
    </source>
</reference>
<dbReference type="AlphaFoldDB" id="A0A396FFT3"/>
<dbReference type="EMBL" id="QSQP01000008">
    <property type="protein sequence ID" value="RGK43082.1"/>
    <property type="molecule type" value="Genomic_DNA"/>
</dbReference>
<proteinExistence type="predicted"/>
<dbReference type="Proteomes" id="UP000283765">
    <property type="component" value="Unassembled WGS sequence"/>
</dbReference>
<evidence type="ECO:0000313" key="2">
    <source>
        <dbReference type="EMBL" id="NSC76458.1"/>
    </source>
</evidence>
<dbReference type="Proteomes" id="UP000283297">
    <property type="component" value="Unassembled WGS sequence"/>
</dbReference>
<evidence type="ECO:0000313" key="9">
    <source>
        <dbReference type="EMBL" id="RHI20617.1"/>
    </source>
</evidence>
<evidence type="ECO:0000313" key="12">
    <source>
        <dbReference type="EMBL" id="RHL77158.1"/>
    </source>
</evidence>
<comment type="caution">
    <text evidence="12">The sequence shown here is derived from an EMBL/GenBank/DDBJ whole genome shotgun (WGS) entry which is preliminary data.</text>
</comment>
<accession>A0A396FFT3</accession>
<evidence type="ECO:0000313" key="8">
    <source>
        <dbReference type="EMBL" id="RHD97973.1"/>
    </source>
</evidence>
<dbReference type="Proteomes" id="UP000260717">
    <property type="component" value="Unassembled WGS sequence"/>
</dbReference>
<evidence type="ECO:0000313" key="17">
    <source>
        <dbReference type="Proteomes" id="UP000283297"/>
    </source>
</evidence>
<dbReference type="EMBL" id="QSJS01000001">
    <property type="protein sequence ID" value="RHD97973.1"/>
    <property type="molecule type" value="Genomic_DNA"/>
</dbReference>
<dbReference type="Proteomes" id="UP000284835">
    <property type="component" value="Unassembled WGS sequence"/>
</dbReference>
<dbReference type="EMBL" id="QRPB01000016">
    <property type="protein sequence ID" value="RHL77158.1"/>
    <property type="molecule type" value="Genomic_DNA"/>
</dbReference>
<dbReference type="RefSeq" id="WP_109257893.1">
    <property type="nucleotide sequence ID" value="NZ_DAWCUX010000007.1"/>
</dbReference>
<sequence>MKIATDRRKNIISHVKGTLDTMLRVEANSASCGVMYEPESPKELSKFKRKTK</sequence>
<dbReference type="EMBL" id="JAJCJK010000057">
    <property type="protein sequence ID" value="MCB6939830.1"/>
    <property type="molecule type" value="Genomic_DNA"/>
</dbReference>
<reference evidence="2" key="3">
    <citation type="submission" date="2020-02" db="EMBL/GenBank/DDBJ databases">
        <authorList>
            <person name="Littmann E."/>
            <person name="Sorbara M."/>
        </authorList>
    </citation>
    <scope>NUCLEOTIDE SEQUENCE</scope>
    <source>
        <strain evidence="2">MSK.16.45</strain>
    </source>
</reference>
<dbReference type="EMBL" id="QRXR01000022">
    <property type="protein sequence ID" value="RGU21573.1"/>
    <property type="molecule type" value="Genomic_DNA"/>
</dbReference>
<reference evidence="1" key="4">
    <citation type="submission" date="2021-10" db="EMBL/GenBank/DDBJ databases">
        <title>Collection of gut derived symbiotic bacterial strains cultured from healthy donors.</title>
        <authorList>
            <person name="Lin H."/>
            <person name="Littmann E."/>
            <person name="Kohout C."/>
            <person name="Pamer E.G."/>
        </authorList>
    </citation>
    <scope>NUCLEOTIDE SEQUENCE</scope>
    <source>
        <strain evidence="1">DFI.9.42</strain>
    </source>
</reference>
<dbReference type="EMBL" id="QROF01000010">
    <property type="protein sequence ID" value="RHL03063.1"/>
    <property type="molecule type" value="Genomic_DNA"/>
</dbReference>
<evidence type="ECO:0000313" key="19">
    <source>
        <dbReference type="Proteomes" id="UP000284835"/>
    </source>
</evidence>
<dbReference type="Proteomes" id="UP000260758">
    <property type="component" value="Unassembled WGS sequence"/>
</dbReference>
<evidence type="ECO:0000313" key="20">
    <source>
        <dbReference type="Proteomes" id="UP000285865"/>
    </source>
</evidence>
<dbReference type="InterPro" id="IPR009229">
    <property type="entry name" value="AgrD"/>
</dbReference>
<evidence type="ECO:0000313" key="13">
    <source>
        <dbReference type="Proteomes" id="UP000260717"/>
    </source>
</evidence>
<dbReference type="Proteomes" id="UP001197684">
    <property type="component" value="Unassembled WGS sequence"/>
</dbReference>
<dbReference type="Proteomes" id="UP000266698">
    <property type="component" value="Unassembled WGS sequence"/>
</dbReference>
<evidence type="ECO:0000313" key="7">
    <source>
        <dbReference type="EMBL" id="RHC39075.1"/>
    </source>
</evidence>
<dbReference type="EMBL" id="QSTI01000015">
    <property type="protein sequence ID" value="RGM47987.1"/>
    <property type="molecule type" value="Genomic_DNA"/>
</dbReference>
<evidence type="ECO:0000313" key="4">
    <source>
        <dbReference type="EMBL" id="RGM47987.1"/>
    </source>
</evidence>
<evidence type="ECO:0000313" key="5">
    <source>
        <dbReference type="EMBL" id="RGM68864.1"/>
    </source>
</evidence>
<dbReference type="EMBL" id="QSTP01000018">
    <property type="protein sequence ID" value="RGM68864.1"/>
    <property type="molecule type" value="Genomic_DNA"/>
</dbReference>
<dbReference type="EMBL" id="QRON01000002">
    <property type="protein sequence ID" value="RHL29971.1"/>
    <property type="molecule type" value="Genomic_DNA"/>
</dbReference>
<dbReference type="Proteomes" id="UP000261052">
    <property type="component" value="Unassembled WGS sequence"/>
</dbReference>
<evidence type="ECO:0000313" key="6">
    <source>
        <dbReference type="EMBL" id="RGU21573.1"/>
    </source>
</evidence>
<dbReference type="Proteomes" id="UP000286104">
    <property type="component" value="Unassembled WGS sequence"/>
</dbReference>
<dbReference type="NCBIfam" id="TIGR04223">
    <property type="entry name" value="quorum_AgrD"/>
    <property type="match status" value="1"/>
</dbReference>
<evidence type="ECO:0000313" key="14">
    <source>
        <dbReference type="Proteomes" id="UP000260758"/>
    </source>
</evidence>
<reference evidence="2" key="2">
    <citation type="journal article" date="2020" name="Cell Host Microbe">
        <title>Functional and Genomic Variation between Human-Derived Isolates of Lachnospiraceae Reveals Inter- and Intra-Species Diversity.</title>
        <authorList>
            <person name="Sorbara M.T."/>
            <person name="Littmann E.R."/>
            <person name="Fontana E."/>
            <person name="Moody T.U."/>
            <person name="Kohout C.E."/>
            <person name="Gjonbalaj M."/>
            <person name="Eaton V."/>
            <person name="Seok R."/>
            <person name="Leiner I.M."/>
            <person name="Pamer E.G."/>
        </authorList>
    </citation>
    <scope>NUCLEOTIDE SEQUENCE</scope>
    <source>
        <strain evidence="2">MSK.16.45</strain>
    </source>
</reference>
<protein>
    <submittedName>
        <fullName evidence="12">Cyclic lactone autoinducer peptide</fullName>
    </submittedName>
</protein>
<dbReference type="Proteomes" id="UP001193756">
    <property type="component" value="Unassembled WGS sequence"/>
</dbReference>
<evidence type="ECO:0000313" key="3">
    <source>
        <dbReference type="EMBL" id="RGK43082.1"/>
    </source>
</evidence>
<dbReference type="Proteomes" id="UP000286181">
    <property type="component" value="Unassembled WGS sequence"/>
</dbReference>
<evidence type="ECO:0000313" key="10">
    <source>
        <dbReference type="EMBL" id="RHL03063.1"/>
    </source>
</evidence>
<evidence type="ECO:0000313" key="22">
    <source>
        <dbReference type="Proteomes" id="UP000286181"/>
    </source>
</evidence>
<dbReference type="EMBL" id="QRKN01000009">
    <property type="protein sequence ID" value="RHI20617.1"/>
    <property type="molecule type" value="Genomic_DNA"/>
</dbReference>
<evidence type="ECO:0000313" key="1">
    <source>
        <dbReference type="EMBL" id="MCB6939830.1"/>
    </source>
</evidence>
<organism evidence="12 16">
    <name type="scientific">Agathobacter rectalis</name>
    <dbReference type="NCBI Taxonomy" id="39491"/>
    <lineage>
        <taxon>Bacteria</taxon>
        <taxon>Bacillati</taxon>
        <taxon>Bacillota</taxon>
        <taxon>Clostridia</taxon>
        <taxon>Lachnospirales</taxon>
        <taxon>Lachnospiraceae</taxon>
        <taxon>Agathobacter</taxon>
    </lineage>
</organism>